<gene>
    <name evidence="2" type="ORF">RIF29_41194</name>
</gene>
<name>A0AAN9HP50_CROPI</name>
<feature type="signal peptide" evidence="1">
    <location>
        <begin position="1"/>
        <end position="17"/>
    </location>
</feature>
<feature type="chain" id="PRO_5043013987" evidence="1">
    <location>
        <begin position="18"/>
        <end position="90"/>
    </location>
</feature>
<evidence type="ECO:0000256" key="1">
    <source>
        <dbReference type="SAM" id="SignalP"/>
    </source>
</evidence>
<proteinExistence type="predicted"/>
<accession>A0AAN9HP50</accession>
<keyword evidence="1" id="KW-0732">Signal</keyword>
<sequence>MHLLFLVFIVFSSPVSSNIVIHNLPSTLTSEVDYYLELLLPTNLQCSCFFTGPVDITVTHVHACGFSSSKLTSHERFMPFIPSTSLLHFL</sequence>
<dbReference type="EMBL" id="JAYWIO010000008">
    <property type="protein sequence ID" value="KAK7246330.1"/>
    <property type="molecule type" value="Genomic_DNA"/>
</dbReference>
<comment type="caution">
    <text evidence="2">The sequence shown here is derived from an EMBL/GenBank/DDBJ whole genome shotgun (WGS) entry which is preliminary data.</text>
</comment>
<organism evidence="2 3">
    <name type="scientific">Crotalaria pallida</name>
    <name type="common">Smooth rattlebox</name>
    <name type="synonym">Crotalaria striata</name>
    <dbReference type="NCBI Taxonomy" id="3830"/>
    <lineage>
        <taxon>Eukaryota</taxon>
        <taxon>Viridiplantae</taxon>
        <taxon>Streptophyta</taxon>
        <taxon>Embryophyta</taxon>
        <taxon>Tracheophyta</taxon>
        <taxon>Spermatophyta</taxon>
        <taxon>Magnoliopsida</taxon>
        <taxon>eudicotyledons</taxon>
        <taxon>Gunneridae</taxon>
        <taxon>Pentapetalae</taxon>
        <taxon>rosids</taxon>
        <taxon>fabids</taxon>
        <taxon>Fabales</taxon>
        <taxon>Fabaceae</taxon>
        <taxon>Papilionoideae</taxon>
        <taxon>50 kb inversion clade</taxon>
        <taxon>genistoids sensu lato</taxon>
        <taxon>core genistoids</taxon>
        <taxon>Crotalarieae</taxon>
        <taxon>Crotalaria</taxon>
    </lineage>
</organism>
<dbReference type="AlphaFoldDB" id="A0AAN9HP50"/>
<evidence type="ECO:0000313" key="3">
    <source>
        <dbReference type="Proteomes" id="UP001372338"/>
    </source>
</evidence>
<dbReference type="Proteomes" id="UP001372338">
    <property type="component" value="Unassembled WGS sequence"/>
</dbReference>
<protein>
    <submittedName>
        <fullName evidence="2">Uncharacterized protein</fullName>
    </submittedName>
</protein>
<keyword evidence="3" id="KW-1185">Reference proteome</keyword>
<evidence type="ECO:0000313" key="2">
    <source>
        <dbReference type="EMBL" id="KAK7246330.1"/>
    </source>
</evidence>
<reference evidence="2 3" key="1">
    <citation type="submission" date="2024-01" db="EMBL/GenBank/DDBJ databases">
        <title>The genomes of 5 underutilized Papilionoideae crops provide insights into root nodulation and disease resistanc.</title>
        <authorList>
            <person name="Yuan L."/>
        </authorList>
    </citation>
    <scope>NUCLEOTIDE SEQUENCE [LARGE SCALE GENOMIC DNA]</scope>
    <source>
        <strain evidence="2">ZHUSHIDOU_FW_LH</strain>
        <tissue evidence="2">Leaf</tissue>
    </source>
</reference>